<reference evidence="2 3" key="1">
    <citation type="submission" date="2019-11" db="EMBL/GenBank/DDBJ databases">
        <title>Identification of a novel strain.</title>
        <authorList>
            <person name="Xu Q."/>
            <person name="Wang G."/>
        </authorList>
    </citation>
    <scope>NUCLEOTIDE SEQUENCE [LARGE SCALE GENOMIC DNA]</scope>
    <source>
        <strain evidence="3">xq</strain>
    </source>
</reference>
<keyword evidence="3" id="KW-1185">Reference proteome</keyword>
<dbReference type="SUPFAM" id="SSF56281">
    <property type="entry name" value="Metallo-hydrolase/oxidoreductase"/>
    <property type="match status" value="1"/>
</dbReference>
<dbReference type="PANTHER" id="PTHR30619:SF1">
    <property type="entry name" value="RECOMBINATION PROTEIN 2"/>
    <property type="match status" value="1"/>
</dbReference>
<dbReference type="Pfam" id="PF00753">
    <property type="entry name" value="Lactamase_B"/>
    <property type="match status" value="1"/>
</dbReference>
<evidence type="ECO:0000313" key="3">
    <source>
        <dbReference type="Proteomes" id="UP000440694"/>
    </source>
</evidence>
<evidence type="ECO:0000259" key="1">
    <source>
        <dbReference type="Pfam" id="PF00753"/>
    </source>
</evidence>
<dbReference type="InterPro" id="IPR052159">
    <property type="entry name" value="Competence_DNA_uptake"/>
</dbReference>
<protein>
    <recommendedName>
        <fullName evidence="1">Metallo-beta-lactamase domain-containing protein</fullName>
    </recommendedName>
</protein>
<dbReference type="EMBL" id="WMBQ01000001">
    <property type="protein sequence ID" value="MTD93053.1"/>
    <property type="molecule type" value="Genomic_DNA"/>
</dbReference>
<name>A0A6I3KFD2_9HYPH</name>
<dbReference type="RefSeq" id="WP_154737627.1">
    <property type="nucleotide sequence ID" value="NZ_WMBQ01000001.1"/>
</dbReference>
<dbReference type="Proteomes" id="UP000440694">
    <property type="component" value="Unassembled WGS sequence"/>
</dbReference>
<sequence>MAEIQFDDFIGADEAKLYNDDGKVIRYGLWGDGVKRLGGRQIDGRVKVKLRDKEGWIDAGALGGRSLLEFYFIDVGQGDGILIKTPGFRHILIDAGYPRRSQNTGKSGADFVDWKFVKDYGLDAIHLDALIASHNDYDHYGGLADLLDVEQEGELDAGSMTVEAIYHAGVSWWVKPTGGRWLGEMETTDDGKFLVQLLGNRTHARKVTREGADPILQGEWRDFVEKLLVAKTLDGSSTPISRLSRPATAIQSGTSLHLPGFAEASDTEPRVEILGPVEHRVNGKPALRSLGDTSKNTNGNSILLRVDYGRVRVLLTGDLNKAAQRTLLNDYEGDRLQFKCDVAKACHHGSDDVSFEFLQAMEAGCTVISSGDGEGHDHPRPRIVAASGQTGFVTVERDEVITPLVYSTELARSISVGRAVGLSLDEGGGVRELAQNDFGESKLKYRERGVGALGETNGETLLRNTRVMTRLIYGLVNVRTDGQRILAATMNEKDGSWAIKSFSSRF</sequence>
<evidence type="ECO:0000313" key="2">
    <source>
        <dbReference type="EMBL" id="MTD93053.1"/>
    </source>
</evidence>
<dbReference type="InterPro" id="IPR036866">
    <property type="entry name" value="RibonucZ/Hydroxyglut_hydro"/>
</dbReference>
<organism evidence="2 3">
    <name type="scientific">Hyphomicrobium album</name>
    <dbReference type="NCBI Taxonomy" id="2665159"/>
    <lineage>
        <taxon>Bacteria</taxon>
        <taxon>Pseudomonadati</taxon>
        <taxon>Pseudomonadota</taxon>
        <taxon>Alphaproteobacteria</taxon>
        <taxon>Hyphomicrobiales</taxon>
        <taxon>Hyphomicrobiaceae</taxon>
        <taxon>Hyphomicrobium</taxon>
    </lineage>
</organism>
<comment type="caution">
    <text evidence="2">The sequence shown here is derived from an EMBL/GenBank/DDBJ whole genome shotgun (WGS) entry which is preliminary data.</text>
</comment>
<dbReference type="PANTHER" id="PTHR30619">
    <property type="entry name" value="DNA INTERNALIZATION/COMPETENCE PROTEIN COMEC/REC2"/>
    <property type="match status" value="1"/>
</dbReference>
<proteinExistence type="predicted"/>
<dbReference type="InterPro" id="IPR001279">
    <property type="entry name" value="Metallo-B-lactamas"/>
</dbReference>
<feature type="domain" description="Metallo-beta-lactamase" evidence="1">
    <location>
        <begin position="75"/>
        <end position="148"/>
    </location>
</feature>
<gene>
    <name evidence="2" type="ORF">GIW81_01750</name>
</gene>
<dbReference type="Gene3D" id="3.60.15.10">
    <property type="entry name" value="Ribonuclease Z/Hydroxyacylglutathione hydrolase-like"/>
    <property type="match status" value="1"/>
</dbReference>
<accession>A0A6I3KFD2</accession>
<dbReference type="AlphaFoldDB" id="A0A6I3KFD2"/>